<keyword evidence="3" id="KW-1185">Reference proteome</keyword>
<feature type="chain" id="PRO_5028907591" evidence="1">
    <location>
        <begin position="19"/>
        <end position="302"/>
    </location>
</feature>
<evidence type="ECO:0000313" key="3">
    <source>
        <dbReference type="Proteomes" id="UP000483286"/>
    </source>
</evidence>
<reference evidence="2 3" key="1">
    <citation type="submission" date="2019-12" db="EMBL/GenBank/DDBJ databases">
        <title>Deinococcus sp. HMF7620 Genome sequencing and assembly.</title>
        <authorList>
            <person name="Kang H."/>
            <person name="Kim H."/>
            <person name="Joh K."/>
        </authorList>
    </citation>
    <scope>NUCLEOTIDE SEQUENCE [LARGE SCALE GENOMIC DNA]</scope>
    <source>
        <strain evidence="2 3">HMF7620</strain>
    </source>
</reference>
<feature type="signal peptide" evidence="1">
    <location>
        <begin position="1"/>
        <end position="18"/>
    </location>
</feature>
<name>A0A7C9I276_9DEIO</name>
<dbReference type="AlphaFoldDB" id="A0A7C9I276"/>
<keyword evidence="1" id="KW-0732">Signal</keyword>
<evidence type="ECO:0000256" key="1">
    <source>
        <dbReference type="SAM" id="SignalP"/>
    </source>
</evidence>
<gene>
    <name evidence="2" type="ORF">GO986_22300</name>
</gene>
<proteinExistence type="predicted"/>
<comment type="caution">
    <text evidence="2">The sequence shown here is derived from an EMBL/GenBank/DDBJ whole genome shotgun (WGS) entry which is preliminary data.</text>
</comment>
<dbReference type="Proteomes" id="UP000483286">
    <property type="component" value="Unassembled WGS sequence"/>
</dbReference>
<dbReference type="EMBL" id="WQLB01000070">
    <property type="protein sequence ID" value="MVN89470.1"/>
    <property type="molecule type" value="Genomic_DNA"/>
</dbReference>
<evidence type="ECO:0000313" key="2">
    <source>
        <dbReference type="EMBL" id="MVN89470.1"/>
    </source>
</evidence>
<accession>A0A7C9I276</accession>
<protein>
    <submittedName>
        <fullName evidence="2">Uncharacterized protein</fullName>
    </submittedName>
</protein>
<sequence length="302" mass="32514">MRHLLCLAALMTGSAALALDAKAVAARTLGTSVMAVSALTTRQGDFIAVLSRAYVMGDVTVSLLKKVGTIYVVAWSAETRQAMDQTAPTIALADAKRDGSPELLWNYGAYGNAAGGQYFVLYDTGRKRTYTASISEIYGAPGANTVEYDPALLEPANAALLAFMVSKVEKNPAFPKPIAKDPDGDMIRAWTEKYGAINSGRVNFVSVQPLAAPSSWCGPASASQTARLTTGGLTYIARFKSGVFVLDPKKNTCALVYFPADTYQWVDQLKLSGNWIALRNRTTGKYLYFNPKTRVLGTTLPR</sequence>
<dbReference type="RefSeq" id="WP_157461729.1">
    <property type="nucleotide sequence ID" value="NZ_WQLB01000070.1"/>
</dbReference>
<organism evidence="2 3">
    <name type="scientific">Deinococcus arboris</name>
    <dbReference type="NCBI Taxonomy" id="2682977"/>
    <lineage>
        <taxon>Bacteria</taxon>
        <taxon>Thermotogati</taxon>
        <taxon>Deinococcota</taxon>
        <taxon>Deinococci</taxon>
        <taxon>Deinococcales</taxon>
        <taxon>Deinococcaceae</taxon>
        <taxon>Deinococcus</taxon>
    </lineage>
</organism>